<protein>
    <submittedName>
        <fullName evidence="6">Secreted protein</fullName>
    </submittedName>
</protein>
<keyword evidence="3" id="KW-0732">Signal</keyword>
<feature type="signal peptide" evidence="3">
    <location>
        <begin position="1"/>
        <end position="20"/>
    </location>
</feature>
<evidence type="ECO:0000256" key="3">
    <source>
        <dbReference type="SAM" id="SignalP"/>
    </source>
</evidence>
<evidence type="ECO:0000256" key="2">
    <source>
        <dbReference type="SAM" id="MobiDB-lite"/>
    </source>
</evidence>
<dbReference type="WBParaSite" id="GPUH_0000282401-mRNA-1">
    <property type="protein sequence ID" value="GPUH_0000282401-mRNA-1"/>
    <property type="gene ID" value="GPUH_0000282401"/>
</dbReference>
<evidence type="ECO:0000313" key="6">
    <source>
        <dbReference type="WBParaSite" id="GPUH_0000282401-mRNA-1"/>
    </source>
</evidence>
<keyword evidence="5" id="KW-1185">Reference proteome</keyword>
<organism evidence="6">
    <name type="scientific">Gongylonema pulchrum</name>
    <dbReference type="NCBI Taxonomy" id="637853"/>
    <lineage>
        <taxon>Eukaryota</taxon>
        <taxon>Metazoa</taxon>
        <taxon>Ecdysozoa</taxon>
        <taxon>Nematoda</taxon>
        <taxon>Chromadorea</taxon>
        <taxon>Rhabditida</taxon>
        <taxon>Spirurina</taxon>
        <taxon>Spiruromorpha</taxon>
        <taxon>Spiruroidea</taxon>
        <taxon>Gongylonematidae</taxon>
        <taxon>Gongylonema</taxon>
    </lineage>
</organism>
<feature type="coiled-coil region" evidence="1">
    <location>
        <begin position="182"/>
        <end position="229"/>
    </location>
</feature>
<proteinExistence type="predicted"/>
<feature type="compositionally biased region" description="Polar residues" evidence="2">
    <location>
        <begin position="34"/>
        <end position="69"/>
    </location>
</feature>
<evidence type="ECO:0000313" key="4">
    <source>
        <dbReference type="EMBL" id="VDK36571.1"/>
    </source>
</evidence>
<evidence type="ECO:0000256" key="1">
    <source>
        <dbReference type="SAM" id="Coils"/>
    </source>
</evidence>
<feature type="region of interest" description="Disordered" evidence="2">
    <location>
        <begin position="34"/>
        <end position="83"/>
    </location>
</feature>
<name>A0A183D278_9BILA</name>
<keyword evidence="1" id="KW-0175">Coiled coil</keyword>
<feature type="chain" id="PRO_5043138549" evidence="3">
    <location>
        <begin position="21"/>
        <end position="236"/>
    </location>
</feature>
<evidence type="ECO:0000313" key="5">
    <source>
        <dbReference type="Proteomes" id="UP000271098"/>
    </source>
</evidence>
<dbReference type="AlphaFoldDB" id="A0A183D278"/>
<dbReference type="Proteomes" id="UP000271098">
    <property type="component" value="Unassembled WGS sequence"/>
</dbReference>
<dbReference type="EMBL" id="UYRT01004474">
    <property type="protein sequence ID" value="VDK36571.1"/>
    <property type="molecule type" value="Genomic_DNA"/>
</dbReference>
<accession>A0A183D278</accession>
<reference evidence="6" key="1">
    <citation type="submission" date="2016-06" db="UniProtKB">
        <authorList>
            <consortium name="WormBaseParasite"/>
        </authorList>
    </citation>
    <scope>IDENTIFICATION</scope>
</reference>
<sequence>MLKLITVATFVTVIDHAAFAAPNVPDSVRLKSSTSALQSSTRITEQSSSDSKTNSVNKAKISDSGSADNPNDIPIPPSATDPIVLKEPAALPTVDMKGAPKNRSIPTSAAAELLEQSAQDKLKGLIGGDWKDYLNPGEEEKALLKGLFKQEEKLAAGSSRRLEEQLSEDGLLLEAAAMIPGEADLQTAVEQQEQQSQEQTQQNDRMIALEQYRLAAQEQQQQQHRLAEQAQLPYYE</sequence>
<reference evidence="4 5" key="2">
    <citation type="submission" date="2018-11" db="EMBL/GenBank/DDBJ databases">
        <authorList>
            <consortium name="Pathogen Informatics"/>
        </authorList>
    </citation>
    <scope>NUCLEOTIDE SEQUENCE [LARGE SCALE GENOMIC DNA]</scope>
</reference>
<gene>
    <name evidence="4" type="ORF">GPUH_LOCUS2820</name>
</gene>